<evidence type="ECO:0000256" key="2">
    <source>
        <dbReference type="SAM" id="Phobius"/>
    </source>
</evidence>
<dbReference type="KEGG" id="rsz:108834319"/>
<dbReference type="RefSeq" id="XP_018463162.2">
    <property type="nucleotide sequence ID" value="XM_018607660.2"/>
</dbReference>
<keyword evidence="2" id="KW-0472">Membrane</keyword>
<reference evidence="5" key="2">
    <citation type="submission" date="2025-08" db="UniProtKB">
        <authorList>
            <consortium name="RefSeq"/>
        </authorList>
    </citation>
    <scope>IDENTIFICATION</scope>
    <source>
        <tissue evidence="5">Leaf</tissue>
    </source>
</reference>
<evidence type="ECO:0000313" key="4">
    <source>
        <dbReference type="Proteomes" id="UP000504610"/>
    </source>
</evidence>
<evidence type="ECO:0000256" key="3">
    <source>
        <dbReference type="SAM" id="SignalP"/>
    </source>
</evidence>
<evidence type="ECO:0000256" key="1">
    <source>
        <dbReference type="SAM" id="MobiDB-lite"/>
    </source>
</evidence>
<dbReference type="OrthoDB" id="1104486at2759"/>
<keyword evidence="3" id="KW-0732">Signal</keyword>
<keyword evidence="2" id="KW-0812">Transmembrane</keyword>
<keyword evidence="2" id="KW-1133">Transmembrane helix</keyword>
<name>A0A6J0LT10_RAPSA</name>
<feature type="transmembrane region" description="Helical" evidence="2">
    <location>
        <begin position="105"/>
        <end position="123"/>
    </location>
</feature>
<dbReference type="GeneID" id="108834319"/>
<dbReference type="AlphaFoldDB" id="A0A6J0LT10"/>
<dbReference type="Proteomes" id="UP000504610">
    <property type="component" value="Chromosome 5"/>
</dbReference>
<feature type="region of interest" description="Disordered" evidence="1">
    <location>
        <begin position="59"/>
        <end position="97"/>
    </location>
</feature>
<keyword evidence="4" id="KW-1185">Reference proteome</keyword>
<feature type="signal peptide" evidence="3">
    <location>
        <begin position="1"/>
        <end position="29"/>
    </location>
</feature>
<accession>A0A6J0LT10</accession>
<feature type="compositionally biased region" description="Gly residues" evidence="1">
    <location>
        <begin position="62"/>
        <end position="93"/>
    </location>
</feature>
<reference evidence="4" key="1">
    <citation type="journal article" date="2019" name="Database">
        <title>The radish genome database (RadishGD): an integrated information resource for radish genomics.</title>
        <authorList>
            <person name="Yu H.J."/>
            <person name="Baek S."/>
            <person name="Lee Y.J."/>
            <person name="Cho A."/>
            <person name="Mun J.H."/>
        </authorList>
    </citation>
    <scope>NUCLEOTIDE SEQUENCE [LARGE SCALE GENOMIC DNA]</scope>
    <source>
        <strain evidence="4">cv. WK10039</strain>
    </source>
</reference>
<sequence>MAMCKSIKPMIQLLLLLLAVHMHIQTVSSTTETSASLANLKDSGNKMSSEVAFPLWRRELRSGGGGGRGGGGGSSGGRGGGSRGGGSNGGSGTSGKSSGDCLKPFGLFNSLLFIGILSYLVGVR</sequence>
<protein>
    <submittedName>
        <fullName evidence="5">Uncharacterized protein LOC108834319</fullName>
    </submittedName>
</protein>
<gene>
    <name evidence="5" type="primary">LOC108834319</name>
</gene>
<evidence type="ECO:0000313" key="5">
    <source>
        <dbReference type="RefSeq" id="XP_018463162.2"/>
    </source>
</evidence>
<proteinExistence type="predicted"/>
<organism evidence="4 5">
    <name type="scientific">Raphanus sativus</name>
    <name type="common">Radish</name>
    <name type="synonym">Raphanus raphanistrum var. sativus</name>
    <dbReference type="NCBI Taxonomy" id="3726"/>
    <lineage>
        <taxon>Eukaryota</taxon>
        <taxon>Viridiplantae</taxon>
        <taxon>Streptophyta</taxon>
        <taxon>Embryophyta</taxon>
        <taxon>Tracheophyta</taxon>
        <taxon>Spermatophyta</taxon>
        <taxon>Magnoliopsida</taxon>
        <taxon>eudicotyledons</taxon>
        <taxon>Gunneridae</taxon>
        <taxon>Pentapetalae</taxon>
        <taxon>rosids</taxon>
        <taxon>malvids</taxon>
        <taxon>Brassicales</taxon>
        <taxon>Brassicaceae</taxon>
        <taxon>Brassiceae</taxon>
        <taxon>Raphanus</taxon>
    </lineage>
</organism>
<feature type="chain" id="PRO_5040778889" evidence="3">
    <location>
        <begin position="30"/>
        <end position="124"/>
    </location>
</feature>